<evidence type="ECO:0000256" key="3">
    <source>
        <dbReference type="PROSITE-ProRule" id="PRU00354"/>
    </source>
</evidence>
<dbReference type="Pfam" id="PF01564">
    <property type="entry name" value="Spermine_synth"/>
    <property type="match status" value="1"/>
</dbReference>
<accession>A0A183IPT8</accession>
<reference evidence="6 7" key="2">
    <citation type="submission" date="2018-11" db="EMBL/GenBank/DDBJ databases">
        <authorList>
            <consortium name="Pathogen Informatics"/>
        </authorList>
    </citation>
    <scope>NUCLEOTIDE SEQUENCE [LARGE SCALE GENOMIC DNA]</scope>
</reference>
<proteinExistence type="inferred from homology"/>
<dbReference type="InterPro" id="IPR035246">
    <property type="entry name" value="Spermidine_synt_N"/>
</dbReference>
<dbReference type="InterPro" id="IPR030374">
    <property type="entry name" value="PABS"/>
</dbReference>
<keyword evidence="2 3" id="KW-0808">Transferase</keyword>
<dbReference type="NCBIfam" id="TIGR00417">
    <property type="entry name" value="speE"/>
    <property type="match status" value="1"/>
</dbReference>
<sequence>MNALKSGWFSELPISDPATGEHAALSWPGQAFSLEVEKVLCCEKSLQDILVFESKTYGNVFVLDGVIQFTERDEFSYQEMMAHIPMFLHENPKNVLVIGGGDGGVIREVLKHSSVESVTHCEIDQKVIEVCKKYFPSMSSGFSDPRVDVHIEDGLKFLEKNRMKYDIIITDSTDPSGAAQSLYQKSYYQLLSSSLSERGIVLSQAESIWLHLDFIAEMCSYCRTVFPVVSYCFVSVPTYPSGTIGFLVCCKDKVNFVTCVPQKPKRILTDAAAERMNLRFYTSAIHEAAFALPRFADKNDLKAR</sequence>
<dbReference type="WBParaSite" id="SBAD_0000585801-mRNA-1">
    <property type="protein sequence ID" value="SBAD_0000585801-mRNA-1"/>
    <property type="gene ID" value="SBAD_0000585801"/>
</dbReference>
<evidence type="ECO:0000313" key="7">
    <source>
        <dbReference type="Proteomes" id="UP000270296"/>
    </source>
</evidence>
<dbReference type="OrthoDB" id="38125at2759"/>
<dbReference type="PANTHER" id="PTHR11558:SF11">
    <property type="entry name" value="SPERMIDINE SYNTHASE"/>
    <property type="match status" value="1"/>
</dbReference>
<evidence type="ECO:0000256" key="2">
    <source>
        <dbReference type="ARBA" id="ARBA00022679"/>
    </source>
</evidence>
<dbReference type="GO" id="GO:0005829">
    <property type="term" value="C:cytosol"/>
    <property type="evidence" value="ECO:0007669"/>
    <property type="project" value="TreeGrafter"/>
</dbReference>
<reference evidence="8" key="1">
    <citation type="submission" date="2016-06" db="UniProtKB">
        <authorList>
            <consortium name="WormBaseParasite"/>
        </authorList>
    </citation>
    <scope>IDENTIFICATION</scope>
</reference>
<dbReference type="AlphaFoldDB" id="A0A183IPT8"/>
<dbReference type="Pfam" id="PF17284">
    <property type="entry name" value="Spermine_synt_N"/>
    <property type="match status" value="1"/>
</dbReference>
<dbReference type="HAMAP" id="MF_00198">
    <property type="entry name" value="Spermidine_synth"/>
    <property type="match status" value="1"/>
</dbReference>
<evidence type="ECO:0000313" key="8">
    <source>
        <dbReference type="WBParaSite" id="SBAD_0000585801-mRNA-1"/>
    </source>
</evidence>
<dbReference type="FunFam" id="3.40.50.150:FF:000013">
    <property type="entry name" value="Spermidine synthase"/>
    <property type="match status" value="1"/>
</dbReference>
<feature type="domain" description="PABS" evidence="5">
    <location>
        <begin position="6"/>
        <end position="251"/>
    </location>
</feature>
<keyword evidence="3" id="KW-0620">Polyamine biosynthesis</keyword>
<dbReference type="PANTHER" id="PTHR11558">
    <property type="entry name" value="SPERMIDINE/SPERMINE SYNTHASE"/>
    <property type="match status" value="1"/>
</dbReference>
<protein>
    <submittedName>
        <fullName evidence="8">PABS domain-containing protein</fullName>
    </submittedName>
</protein>
<dbReference type="Gene3D" id="2.30.140.10">
    <property type="entry name" value="Spermidine synthase, tetramerisation domain"/>
    <property type="match status" value="1"/>
</dbReference>
<dbReference type="InterPro" id="IPR030373">
    <property type="entry name" value="PABS_CS"/>
</dbReference>
<dbReference type="InterPro" id="IPR001045">
    <property type="entry name" value="Spermi_synthase"/>
</dbReference>
<name>A0A183IPT8_9BILA</name>
<evidence type="ECO:0000256" key="1">
    <source>
        <dbReference type="ARBA" id="ARBA00007867"/>
    </source>
</evidence>
<dbReference type="EMBL" id="UZAM01009135">
    <property type="protein sequence ID" value="VDP07840.1"/>
    <property type="molecule type" value="Genomic_DNA"/>
</dbReference>
<gene>
    <name evidence="6" type="ORF">SBAD_LOCUS5635</name>
</gene>
<dbReference type="NCBIfam" id="NF002010">
    <property type="entry name" value="PRK00811.1"/>
    <property type="match status" value="1"/>
</dbReference>
<dbReference type="CDD" id="cd02440">
    <property type="entry name" value="AdoMet_MTases"/>
    <property type="match status" value="1"/>
</dbReference>
<feature type="active site" description="Proton acceptor" evidence="3">
    <location>
        <position position="171"/>
    </location>
</feature>
<dbReference type="InterPro" id="IPR037163">
    <property type="entry name" value="Spermidine_synt_N_sf"/>
</dbReference>
<dbReference type="PROSITE" id="PS51006">
    <property type="entry name" value="PABS_2"/>
    <property type="match status" value="1"/>
</dbReference>
<dbReference type="PROSITE" id="PS01330">
    <property type="entry name" value="PABS_1"/>
    <property type="match status" value="1"/>
</dbReference>
<evidence type="ECO:0000259" key="5">
    <source>
        <dbReference type="PROSITE" id="PS51006"/>
    </source>
</evidence>
<comment type="similarity">
    <text evidence="1 4">Belongs to the spermidine/spermine synthase family.</text>
</comment>
<dbReference type="Proteomes" id="UP000270296">
    <property type="component" value="Unassembled WGS sequence"/>
</dbReference>
<evidence type="ECO:0000256" key="4">
    <source>
        <dbReference type="RuleBase" id="RU003836"/>
    </source>
</evidence>
<dbReference type="SUPFAM" id="SSF53335">
    <property type="entry name" value="S-adenosyl-L-methionine-dependent methyltransferases"/>
    <property type="match status" value="1"/>
</dbReference>
<organism evidence="8">
    <name type="scientific">Soboliphyme baturini</name>
    <dbReference type="NCBI Taxonomy" id="241478"/>
    <lineage>
        <taxon>Eukaryota</taxon>
        <taxon>Metazoa</taxon>
        <taxon>Ecdysozoa</taxon>
        <taxon>Nematoda</taxon>
        <taxon>Enoplea</taxon>
        <taxon>Dorylaimia</taxon>
        <taxon>Dioctophymatida</taxon>
        <taxon>Dioctophymatoidea</taxon>
        <taxon>Soboliphymatidae</taxon>
        <taxon>Soboliphyme</taxon>
    </lineage>
</organism>
<dbReference type="GO" id="GO:0004766">
    <property type="term" value="F:spermidine synthase activity"/>
    <property type="evidence" value="ECO:0007669"/>
    <property type="project" value="TreeGrafter"/>
</dbReference>
<dbReference type="NCBIfam" id="NF037959">
    <property type="entry name" value="MFS_SpdSyn"/>
    <property type="match status" value="1"/>
</dbReference>
<evidence type="ECO:0000313" key="6">
    <source>
        <dbReference type="EMBL" id="VDP07840.1"/>
    </source>
</evidence>
<dbReference type="GO" id="GO:0008295">
    <property type="term" value="P:spermidine biosynthetic process"/>
    <property type="evidence" value="ECO:0007669"/>
    <property type="project" value="TreeGrafter"/>
</dbReference>
<dbReference type="InterPro" id="IPR029063">
    <property type="entry name" value="SAM-dependent_MTases_sf"/>
</dbReference>
<keyword evidence="7" id="KW-1185">Reference proteome</keyword>
<dbReference type="Gene3D" id="3.40.50.150">
    <property type="entry name" value="Vaccinia Virus protein VP39"/>
    <property type="match status" value="1"/>
</dbReference>